<dbReference type="STRING" id="1344418.A0A1D2VH48"/>
<dbReference type="InParanoid" id="A0A1D2VH48"/>
<name>A0A1D2VH48_9ASCO</name>
<dbReference type="Pfam" id="PF00026">
    <property type="entry name" value="Asp"/>
    <property type="match status" value="1"/>
</dbReference>
<dbReference type="Proteomes" id="UP000095038">
    <property type="component" value="Unassembled WGS sequence"/>
</dbReference>
<sequence length="523" mass="59611">MYARIFVGNPEQEILLAVHLGACYSVLQSPVNPNCEKTTFENVSYYQDFFNQFTSSLNCDLYGTYDDSNSTNYSPLLLEDADNTCQIGGMLGVLGTDIFAFSNQLLIDNFPFCNVYYNAQTPVGILSLFGLKSNPDCNKEVPNLWDLLIKNNYIKRKIMSFTFANSAGSNGISQILFGAIDKSKYSDKYLTTIPMINPSNQAQEESYTYAITLNGLTLNGQSLFPQPEKNYAVKFNINGWDSDIKSTYIPSEVYLELYLFDGDHNKITNCSEVDYDCINNFLNKENFTFDFSGFNLSIPAYELIGLYSSDKQSSLNNEKYWLDWNDSVKSASYPNQFLVSESEFLLGLNILKYLYLVFDIDHETISLGRSLHNASNTANSSKVQDDISIDVITDNSSLLPMASKAALYNSSYYLYKTEILKKYSDYNYTTVSTDERNQTHTKSKLIFGIYTKVVTTEFYSSEAMESFFSSLNESSFSSSKNYSTYITNRTRLYRSYAVAVRDFDLSIQNQFYLSYIFILLLFF</sequence>
<dbReference type="InterPro" id="IPR033121">
    <property type="entry name" value="PEPTIDASE_A1"/>
</dbReference>
<keyword evidence="2" id="KW-0378">Hydrolase</keyword>
<evidence type="ECO:0000259" key="1">
    <source>
        <dbReference type="PROSITE" id="PS51767"/>
    </source>
</evidence>
<evidence type="ECO:0000313" key="2">
    <source>
        <dbReference type="EMBL" id="ODV60880.1"/>
    </source>
</evidence>
<gene>
    <name evidence="2" type="ORF">ASCRUDRAFT_70740</name>
</gene>
<dbReference type="SUPFAM" id="SSF50630">
    <property type="entry name" value="Acid proteases"/>
    <property type="match status" value="1"/>
</dbReference>
<dbReference type="GeneID" id="30965467"/>
<protein>
    <submittedName>
        <fullName evidence="2">Acid protease</fullName>
    </submittedName>
</protein>
<feature type="domain" description="Peptidase A1" evidence="1">
    <location>
        <begin position="1"/>
        <end position="368"/>
    </location>
</feature>
<dbReference type="PROSITE" id="PS51767">
    <property type="entry name" value="PEPTIDASE_A1"/>
    <property type="match status" value="1"/>
</dbReference>
<organism evidence="2 3">
    <name type="scientific">Ascoidea rubescens DSM 1968</name>
    <dbReference type="NCBI Taxonomy" id="1344418"/>
    <lineage>
        <taxon>Eukaryota</taxon>
        <taxon>Fungi</taxon>
        <taxon>Dikarya</taxon>
        <taxon>Ascomycota</taxon>
        <taxon>Saccharomycotina</taxon>
        <taxon>Saccharomycetes</taxon>
        <taxon>Ascoideaceae</taxon>
        <taxon>Ascoidea</taxon>
    </lineage>
</organism>
<accession>A0A1D2VH48</accession>
<dbReference type="InterPro" id="IPR021109">
    <property type="entry name" value="Peptidase_aspartic_dom_sf"/>
</dbReference>
<keyword evidence="2" id="KW-0645">Protease</keyword>
<dbReference type="Gene3D" id="2.40.70.10">
    <property type="entry name" value="Acid Proteases"/>
    <property type="match status" value="2"/>
</dbReference>
<reference evidence="3" key="1">
    <citation type="submission" date="2016-05" db="EMBL/GenBank/DDBJ databases">
        <title>Comparative genomics of biotechnologically important yeasts.</title>
        <authorList>
            <consortium name="DOE Joint Genome Institute"/>
            <person name="Riley R."/>
            <person name="Haridas S."/>
            <person name="Wolfe K.H."/>
            <person name="Lopes M.R."/>
            <person name="Hittinger C.T."/>
            <person name="Goker M."/>
            <person name="Salamov A."/>
            <person name="Wisecaver J."/>
            <person name="Long T.M."/>
            <person name="Aerts A.L."/>
            <person name="Barry K."/>
            <person name="Choi C."/>
            <person name="Clum A."/>
            <person name="Coughlan A.Y."/>
            <person name="Deshpande S."/>
            <person name="Douglass A.P."/>
            <person name="Hanson S.J."/>
            <person name="Klenk H.-P."/>
            <person name="Labutti K."/>
            <person name="Lapidus A."/>
            <person name="Lindquist E."/>
            <person name="Lipzen A."/>
            <person name="Meier-Kolthoff J.P."/>
            <person name="Ohm R.A."/>
            <person name="Otillar R.P."/>
            <person name="Pangilinan J."/>
            <person name="Peng Y."/>
            <person name="Rokas A."/>
            <person name="Rosa C.A."/>
            <person name="Scheuner C."/>
            <person name="Sibirny A.A."/>
            <person name="Slot J.C."/>
            <person name="Stielow J.B."/>
            <person name="Sun H."/>
            <person name="Kurtzman C.P."/>
            <person name="Blackwell M."/>
            <person name="Grigoriev I.V."/>
            <person name="Jeffries T.W."/>
        </authorList>
    </citation>
    <scope>NUCLEOTIDE SEQUENCE [LARGE SCALE GENOMIC DNA]</scope>
    <source>
        <strain evidence="3">DSM 1968</strain>
    </source>
</reference>
<keyword evidence="3" id="KW-1185">Reference proteome</keyword>
<dbReference type="AlphaFoldDB" id="A0A1D2VH48"/>
<dbReference type="GO" id="GO:0006508">
    <property type="term" value="P:proteolysis"/>
    <property type="evidence" value="ECO:0007669"/>
    <property type="project" value="UniProtKB-KW"/>
</dbReference>
<dbReference type="OrthoDB" id="771136at2759"/>
<evidence type="ECO:0000313" key="3">
    <source>
        <dbReference type="Proteomes" id="UP000095038"/>
    </source>
</evidence>
<proteinExistence type="predicted"/>
<dbReference type="RefSeq" id="XP_020047187.1">
    <property type="nucleotide sequence ID" value="XM_020191831.1"/>
</dbReference>
<dbReference type="EMBL" id="KV454481">
    <property type="protein sequence ID" value="ODV60880.1"/>
    <property type="molecule type" value="Genomic_DNA"/>
</dbReference>
<dbReference type="GO" id="GO:0008233">
    <property type="term" value="F:peptidase activity"/>
    <property type="evidence" value="ECO:0007669"/>
    <property type="project" value="UniProtKB-KW"/>
</dbReference>